<dbReference type="Proteomes" id="UP001324427">
    <property type="component" value="Unassembled WGS sequence"/>
</dbReference>
<keyword evidence="2" id="KW-1185">Reference proteome</keyword>
<dbReference type="EMBL" id="JAVFHQ010000028">
    <property type="protein sequence ID" value="KAK4543952.1"/>
    <property type="molecule type" value="Genomic_DNA"/>
</dbReference>
<accession>A0AAV9JF78</accession>
<evidence type="ECO:0008006" key="3">
    <source>
        <dbReference type="Google" id="ProtNLM"/>
    </source>
</evidence>
<name>A0AAV9JF78_9PEZI</name>
<organism evidence="1 2">
    <name type="scientific">Oleoguttula mirabilis</name>
    <dbReference type="NCBI Taxonomy" id="1507867"/>
    <lineage>
        <taxon>Eukaryota</taxon>
        <taxon>Fungi</taxon>
        <taxon>Dikarya</taxon>
        <taxon>Ascomycota</taxon>
        <taxon>Pezizomycotina</taxon>
        <taxon>Dothideomycetes</taxon>
        <taxon>Dothideomycetidae</taxon>
        <taxon>Mycosphaerellales</taxon>
        <taxon>Teratosphaeriaceae</taxon>
        <taxon>Oleoguttula</taxon>
    </lineage>
</organism>
<evidence type="ECO:0000313" key="2">
    <source>
        <dbReference type="Proteomes" id="UP001324427"/>
    </source>
</evidence>
<dbReference type="AlphaFoldDB" id="A0AAV9JF78"/>
<reference evidence="1 2" key="1">
    <citation type="submission" date="2021-11" db="EMBL/GenBank/DDBJ databases">
        <title>Black yeast isolated from Biological Soil Crust.</title>
        <authorList>
            <person name="Kurbessoian T."/>
        </authorList>
    </citation>
    <scope>NUCLEOTIDE SEQUENCE [LARGE SCALE GENOMIC DNA]</scope>
    <source>
        <strain evidence="1 2">CCFEE 5522</strain>
    </source>
</reference>
<comment type="caution">
    <text evidence="1">The sequence shown here is derived from an EMBL/GenBank/DDBJ whole genome shotgun (WGS) entry which is preliminary data.</text>
</comment>
<protein>
    <recommendedName>
        <fullName evidence="3">SprT-like domain-containing protein</fullName>
    </recommendedName>
</protein>
<proteinExistence type="predicted"/>
<evidence type="ECO:0000313" key="1">
    <source>
        <dbReference type="EMBL" id="KAK4543952.1"/>
    </source>
</evidence>
<sequence>MDLQTVDPKIFVGLAEMMNQIFFLGSLPAAKLRVEWAVHQAHWVYGTTSFPQRRCEHYTRIVINPNLPYHKLNPSAIICTLLHEMVHAYLGRYGCAGGEGSACGTDLCQHLNKANRGTTGHGRAWQHIAKAIEDRLQGILGFRGRLGRQECAVQEVRQFGFRPSPCDIETLHDESTVYVTSCLRRWFDDGDMEWKATVQSRKTHHETRRVKRRRSIGSCRNVCVW</sequence>
<gene>
    <name evidence="1" type="ORF">LTR36_004726</name>
</gene>